<accession>A0A2W4WIP0</accession>
<name>A0A2W4WIP0_9CYAN</name>
<protein>
    <submittedName>
        <fullName evidence="7">Peptidase S10</fullName>
    </submittedName>
</protein>
<dbReference type="EMBL" id="QBMN01000033">
    <property type="protein sequence ID" value="PZO43047.1"/>
    <property type="molecule type" value="Genomic_DNA"/>
</dbReference>
<dbReference type="GO" id="GO:0004185">
    <property type="term" value="F:serine-type carboxypeptidase activity"/>
    <property type="evidence" value="ECO:0007669"/>
    <property type="project" value="InterPro"/>
</dbReference>
<evidence type="ECO:0000256" key="4">
    <source>
        <dbReference type="ARBA" id="ARBA00022801"/>
    </source>
</evidence>
<keyword evidence="3" id="KW-0732">Signal</keyword>
<keyword evidence="1" id="KW-0121">Carboxypeptidase</keyword>
<dbReference type="Proteomes" id="UP000249081">
    <property type="component" value="Unassembled WGS sequence"/>
</dbReference>
<dbReference type="InterPro" id="IPR029058">
    <property type="entry name" value="AB_hydrolase_fold"/>
</dbReference>
<dbReference type="SUPFAM" id="SSF53474">
    <property type="entry name" value="alpha/beta-Hydrolases"/>
    <property type="match status" value="1"/>
</dbReference>
<dbReference type="GO" id="GO:0006508">
    <property type="term" value="P:proteolysis"/>
    <property type="evidence" value="ECO:0007669"/>
    <property type="project" value="UniProtKB-KW"/>
</dbReference>
<dbReference type="InterPro" id="IPR001563">
    <property type="entry name" value="Peptidase_S10"/>
</dbReference>
<feature type="compositionally biased region" description="Basic and acidic residues" evidence="6">
    <location>
        <begin position="148"/>
        <end position="160"/>
    </location>
</feature>
<evidence type="ECO:0000256" key="2">
    <source>
        <dbReference type="ARBA" id="ARBA00022670"/>
    </source>
</evidence>
<dbReference type="AlphaFoldDB" id="A0A2W4WIP0"/>
<dbReference type="PANTHER" id="PTHR11802">
    <property type="entry name" value="SERINE PROTEASE FAMILY S10 SERINE CARBOXYPEPTIDASE"/>
    <property type="match status" value="1"/>
</dbReference>
<dbReference type="InterPro" id="IPR018202">
    <property type="entry name" value="Ser_caboxypep_ser_AS"/>
</dbReference>
<feature type="compositionally biased region" description="Low complexity" evidence="6">
    <location>
        <begin position="135"/>
        <end position="147"/>
    </location>
</feature>
<organism evidence="7 8">
    <name type="scientific">Shackletoniella antarctica</name>
    <dbReference type="NCBI Taxonomy" id="268115"/>
    <lineage>
        <taxon>Bacteria</taxon>
        <taxon>Bacillati</taxon>
        <taxon>Cyanobacteriota</taxon>
        <taxon>Cyanophyceae</taxon>
        <taxon>Oculatellales</taxon>
        <taxon>Oculatellaceae</taxon>
        <taxon>Shackletoniella</taxon>
    </lineage>
</organism>
<evidence type="ECO:0000313" key="8">
    <source>
        <dbReference type="Proteomes" id="UP000249081"/>
    </source>
</evidence>
<keyword evidence="5" id="KW-0325">Glycoprotein</keyword>
<sequence>MPDTPKRQGNTTEHLLATPNGGQAYTASAQWQTLYENDQPVAELFHVAYTIGDQDPAQRPITFVFNGGPGAASAYLHMGALGPRRVVFNPDGSLPRPPVQVTDNPESWLSFSDLVFIDPLGTGFSRILPKAGDQADASGENAASAAKPADKSADKPDDKSKKFWTVERDLNALGEFIQGYLSAHHRWLSPVFIAGESYGGFRVAKLARKLQQDYGVGLCGAILISPVMEFMLLEGTDYSLSGWATVIPSMAATAAHHGRVDTSDSPAAHGAKAADFARKTLIPLLALGSTAPAADQQRVFGELAALIGLPPEVVQRHRGRIDIAVFARELLRAQQRILGLYDGSVTAIDPFPDRLVHEGTDPTLEGIDRLFTGAINSHLRSTLGVETTLTYNLLSFEVFKAWEFLPESEYRQGFVGSVDDLRVGMALNPYLQVYITHGIYDLVTPYFSSEHLKDLMNLNPELQSNLTLRHFQGGHMFYTWEESRRLWFEDMQRFYQQAS</sequence>
<dbReference type="PROSITE" id="PS00131">
    <property type="entry name" value="CARBOXYPEPT_SER_SER"/>
    <property type="match status" value="1"/>
</dbReference>
<evidence type="ECO:0000256" key="5">
    <source>
        <dbReference type="ARBA" id="ARBA00023180"/>
    </source>
</evidence>
<evidence type="ECO:0000313" key="7">
    <source>
        <dbReference type="EMBL" id="PZO43047.1"/>
    </source>
</evidence>
<gene>
    <name evidence="7" type="ORF">DCF17_06640</name>
</gene>
<evidence type="ECO:0000256" key="3">
    <source>
        <dbReference type="ARBA" id="ARBA00022729"/>
    </source>
</evidence>
<evidence type="ECO:0000256" key="1">
    <source>
        <dbReference type="ARBA" id="ARBA00022645"/>
    </source>
</evidence>
<proteinExistence type="predicted"/>
<reference evidence="8" key="1">
    <citation type="submission" date="2018-04" db="EMBL/GenBank/DDBJ databases">
        <authorList>
            <person name="Cornet L."/>
        </authorList>
    </citation>
    <scope>NUCLEOTIDE SEQUENCE [LARGE SCALE GENOMIC DNA]</scope>
</reference>
<dbReference type="Gene3D" id="3.40.50.1820">
    <property type="entry name" value="alpha/beta hydrolase"/>
    <property type="match status" value="1"/>
</dbReference>
<keyword evidence="2" id="KW-0645">Protease</keyword>
<keyword evidence="4" id="KW-0378">Hydrolase</keyword>
<evidence type="ECO:0000256" key="6">
    <source>
        <dbReference type="SAM" id="MobiDB-lite"/>
    </source>
</evidence>
<reference evidence="7 8" key="2">
    <citation type="submission" date="2018-06" db="EMBL/GenBank/DDBJ databases">
        <title>Metagenomic assembly of (sub)arctic Cyanobacteria and their associated microbiome from non-axenic cultures.</title>
        <authorList>
            <person name="Baurain D."/>
        </authorList>
    </citation>
    <scope>NUCLEOTIDE SEQUENCE [LARGE SCALE GENOMIC DNA]</scope>
    <source>
        <strain evidence="7">ULC041bin1</strain>
    </source>
</reference>
<feature type="region of interest" description="Disordered" evidence="6">
    <location>
        <begin position="131"/>
        <end position="160"/>
    </location>
</feature>
<dbReference type="Pfam" id="PF00450">
    <property type="entry name" value="Peptidase_S10"/>
    <property type="match status" value="1"/>
</dbReference>
<dbReference type="PANTHER" id="PTHR11802:SF3">
    <property type="entry name" value="RETINOID-INDUCIBLE SERINE CARBOXYPEPTIDASE"/>
    <property type="match status" value="1"/>
</dbReference>
<comment type="caution">
    <text evidence="7">The sequence shown here is derived from an EMBL/GenBank/DDBJ whole genome shotgun (WGS) entry which is preliminary data.</text>
</comment>